<accession>A0A2T6GTS0</accession>
<sequence>MFASERLKGIDVFVCVADSGSFKAAAERLNLTPSAVSKAIARLEGRLQARLLQRTTRSLALTDAGQAFYRTCTGVLADLQEAEWALQAENTELRGKVRVDLPGAFGRTQVLELILRFAREHPLLQPHVTFADAFADPLEAGVDIAVRLGGPAQWPVALGHRQLGHERHLFCASPAYLEHQGTPLTDADLLRHRCIAYGWVDGRVNPWTFPGSRLGEIERRVMPAACVVGDGQGLLMTVMAGYGIAQLPSWLVKRQLDEGSLVQVLPHCATQGQAIHLLWMKNRQALPKVSALLELLAEHLMG</sequence>
<dbReference type="SUPFAM" id="SSF53850">
    <property type="entry name" value="Periplasmic binding protein-like II"/>
    <property type="match status" value="1"/>
</dbReference>
<comment type="caution">
    <text evidence="6">The sequence shown here is derived from an EMBL/GenBank/DDBJ whole genome shotgun (WGS) entry which is preliminary data.</text>
</comment>
<dbReference type="AlphaFoldDB" id="A0A2T6GTS0"/>
<dbReference type="Pfam" id="PF03466">
    <property type="entry name" value="LysR_substrate"/>
    <property type="match status" value="1"/>
</dbReference>
<dbReference type="Proteomes" id="UP000244178">
    <property type="component" value="Unassembled WGS sequence"/>
</dbReference>
<keyword evidence="3" id="KW-0238">DNA-binding</keyword>
<evidence type="ECO:0000313" key="6">
    <source>
        <dbReference type="EMBL" id="PUA47550.1"/>
    </source>
</evidence>
<dbReference type="InterPro" id="IPR036388">
    <property type="entry name" value="WH-like_DNA-bd_sf"/>
</dbReference>
<keyword evidence="2" id="KW-0805">Transcription regulation</keyword>
<gene>
    <name evidence="6" type="ORF">C5U62_06155</name>
</gene>
<feature type="domain" description="HTH lysR-type" evidence="5">
    <location>
        <begin position="5"/>
        <end position="62"/>
    </location>
</feature>
<dbReference type="Gene3D" id="3.40.190.290">
    <property type="match status" value="1"/>
</dbReference>
<evidence type="ECO:0000256" key="1">
    <source>
        <dbReference type="ARBA" id="ARBA00009437"/>
    </source>
</evidence>
<comment type="similarity">
    <text evidence="1">Belongs to the LysR transcriptional regulatory family.</text>
</comment>
<dbReference type="InterPro" id="IPR000847">
    <property type="entry name" value="LysR_HTH_N"/>
</dbReference>
<dbReference type="PANTHER" id="PTHR30537">
    <property type="entry name" value="HTH-TYPE TRANSCRIPTIONAL REGULATOR"/>
    <property type="match status" value="1"/>
</dbReference>
<dbReference type="RefSeq" id="WP_108544010.1">
    <property type="nucleotide sequence ID" value="NZ_PYJM01000001.1"/>
</dbReference>
<dbReference type="EMBL" id="PYJM01000001">
    <property type="protein sequence ID" value="PUA47550.1"/>
    <property type="molecule type" value="Genomic_DNA"/>
</dbReference>
<dbReference type="PANTHER" id="PTHR30537:SF5">
    <property type="entry name" value="HTH-TYPE TRANSCRIPTIONAL ACTIVATOR TTDR-RELATED"/>
    <property type="match status" value="1"/>
</dbReference>
<organism evidence="6 7">
    <name type="scientific">Pseudomonas protegens</name>
    <dbReference type="NCBI Taxonomy" id="380021"/>
    <lineage>
        <taxon>Bacteria</taxon>
        <taxon>Pseudomonadati</taxon>
        <taxon>Pseudomonadota</taxon>
        <taxon>Gammaproteobacteria</taxon>
        <taxon>Pseudomonadales</taxon>
        <taxon>Pseudomonadaceae</taxon>
        <taxon>Pseudomonas</taxon>
    </lineage>
</organism>
<dbReference type="FunFam" id="1.10.10.10:FF:000001">
    <property type="entry name" value="LysR family transcriptional regulator"/>
    <property type="match status" value="1"/>
</dbReference>
<dbReference type="Gene3D" id="1.10.10.10">
    <property type="entry name" value="Winged helix-like DNA-binding domain superfamily/Winged helix DNA-binding domain"/>
    <property type="match status" value="1"/>
</dbReference>
<evidence type="ECO:0000256" key="2">
    <source>
        <dbReference type="ARBA" id="ARBA00023015"/>
    </source>
</evidence>
<dbReference type="GO" id="GO:0003677">
    <property type="term" value="F:DNA binding"/>
    <property type="evidence" value="ECO:0007669"/>
    <property type="project" value="UniProtKB-KW"/>
</dbReference>
<evidence type="ECO:0000256" key="3">
    <source>
        <dbReference type="ARBA" id="ARBA00023125"/>
    </source>
</evidence>
<evidence type="ECO:0000259" key="5">
    <source>
        <dbReference type="PROSITE" id="PS50931"/>
    </source>
</evidence>
<dbReference type="PROSITE" id="PS50931">
    <property type="entry name" value="HTH_LYSR"/>
    <property type="match status" value="1"/>
</dbReference>
<dbReference type="InterPro" id="IPR058163">
    <property type="entry name" value="LysR-type_TF_proteobact-type"/>
</dbReference>
<keyword evidence="4" id="KW-0804">Transcription</keyword>
<name>A0A2T6GTS0_9PSED</name>
<dbReference type="GO" id="GO:0003700">
    <property type="term" value="F:DNA-binding transcription factor activity"/>
    <property type="evidence" value="ECO:0007669"/>
    <property type="project" value="InterPro"/>
</dbReference>
<reference evidence="6 7" key="1">
    <citation type="submission" date="2018-03" db="EMBL/GenBank/DDBJ databases">
        <title>Draft genome sequence of the plant growth promoting rhizobacterium Pseudomonas protegens strain BNJ-SS-45 isolated from wheat (Triticum aestivum) rhizosphere.</title>
        <authorList>
            <person name="Bajpai A."/>
            <person name="Shende K."/>
            <person name="Meena N."/>
            <person name="Upadhyayula S.R."/>
            <person name="Suravajhala P."/>
            <person name="Medicherla K.M."/>
            <person name="Johri B.N."/>
        </authorList>
    </citation>
    <scope>NUCLEOTIDE SEQUENCE [LARGE SCALE GENOMIC DNA]</scope>
    <source>
        <strain evidence="6 7">BNJ-SS-45</strain>
    </source>
</reference>
<protein>
    <submittedName>
        <fullName evidence="6">LysR family transcriptional regulator</fullName>
    </submittedName>
</protein>
<dbReference type="InterPro" id="IPR005119">
    <property type="entry name" value="LysR_subst-bd"/>
</dbReference>
<evidence type="ECO:0000313" key="7">
    <source>
        <dbReference type="Proteomes" id="UP000244178"/>
    </source>
</evidence>
<dbReference type="Pfam" id="PF00126">
    <property type="entry name" value="HTH_1"/>
    <property type="match status" value="1"/>
</dbReference>
<dbReference type="InterPro" id="IPR036390">
    <property type="entry name" value="WH_DNA-bd_sf"/>
</dbReference>
<dbReference type="SUPFAM" id="SSF46785">
    <property type="entry name" value="Winged helix' DNA-binding domain"/>
    <property type="match status" value="1"/>
</dbReference>
<evidence type="ECO:0000256" key="4">
    <source>
        <dbReference type="ARBA" id="ARBA00023163"/>
    </source>
</evidence>
<proteinExistence type="inferred from homology"/>